<keyword evidence="3" id="KW-1185">Reference proteome</keyword>
<evidence type="ECO:0000313" key="3">
    <source>
        <dbReference type="Proteomes" id="UP000324705"/>
    </source>
</evidence>
<organism evidence="2 3">
    <name type="scientific">Triticum turgidum subsp. durum</name>
    <name type="common">Durum wheat</name>
    <name type="synonym">Triticum durum</name>
    <dbReference type="NCBI Taxonomy" id="4567"/>
    <lineage>
        <taxon>Eukaryota</taxon>
        <taxon>Viridiplantae</taxon>
        <taxon>Streptophyta</taxon>
        <taxon>Embryophyta</taxon>
        <taxon>Tracheophyta</taxon>
        <taxon>Spermatophyta</taxon>
        <taxon>Magnoliopsida</taxon>
        <taxon>Liliopsida</taxon>
        <taxon>Poales</taxon>
        <taxon>Poaceae</taxon>
        <taxon>BOP clade</taxon>
        <taxon>Pooideae</taxon>
        <taxon>Triticodae</taxon>
        <taxon>Triticeae</taxon>
        <taxon>Triticinae</taxon>
        <taxon>Triticum</taxon>
    </lineage>
</organism>
<evidence type="ECO:0000313" key="2">
    <source>
        <dbReference type="EMBL" id="VAH25022.1"/>
    </source>
</evidence>
<feature type="domain" description="R13L1/DRL21-like LRR repeat region" evidence="1">
    <location>
        <begin position="110"/>
        <end position="231"/>
    </location>
</feature>
<reference evidence="2 3" key="1">
    <citation type="submission" date="2017-09" db="EMBL/GenBank/DDBJ databases">
        <authorList>
            <consortium name="International Durum Wheat Genome Sequencing Consortium (IDWGSC)"/>
            <person name="Milanesi L."/>
        </authorList>
    </citation>
    <scope>NUCLEOTIDE SEQUENCE [LARGE SCALE GENOMIC DNA]</scope>
    <source>
        <strain evidence="3">cv. Svevo</strain>
    </source>
</reference>
<dbReference type="Pfam" id="PF25019">
    <property type="entry name" value="LRR_R13L1-DRL21"/>
    <property type="match status" value="1"/>
</dbReference>
<gene>
    <name evidence="2" type="ORF">TRITD_2Av1G009640</name>
</gene>
<dbReference type="Gene3D" id="3.80.10.10">
    <property type="entry name" value="Ribonuclease Inhibitor"/>
    <property type="match status" value="3"/>
</dbReference>
<name>A0A9R1NHJ6_TRITD</name>
<dbReference type="InterPro" id="IPR032675">
    <property type="entry name" value="LRR_dom_sf"/>
</dbReference>
<protein>
    <recommendedName>
        <fullName evidence="1">R13L1/DRL21-like LRR repeat region domain-containing protein</fullName>
    </recommendedName>
</protein>
<proteinExistence type="predicted"/>
<dbReference type="EMBL" id="LT934113">
    <property type="protein sequence ID" value="VAH25022.1"/>
    <property type="molecule type" value="Genomic_DNA"/>
</dbReference>
<accession>A0A9R1NHJ6</accession>
<evidence type="ECO:0000259" key="1">
    <source>
        <dbReference type="Pfam" id="PF25019"/>
    </source>
</evidence>
<dbReference type="Gramene" id="TRITD2Av1G009640.3">
    <property type="protein sequence ID" value="TRITD2Av1G009640.3"/>
    <property type="gene ID" value="TRITD2Av1G009640"/>
</dbReference>
<dbReference type="Proteomes" id="UP000324705">
    <property type="component" value="Chromosome 2A"/>
</dbReference>
<dbReference type="InterPro" id="IPR056789">
    <property type="entry name" value="LRR_R13L1-DRL21"/>
</dbReference>
<dbReference type="PANTHER" id="PTHR47186:SF3">
    <property type="entry name" value="OS09G0267800 PROTEIN"/>
    <property type="match status" value="1"/>
</dbReference>
<dbReference type="PANTHER" id="PTHR47186">
    <property type="entry name" value="LEUCINE-RICH REPEAT-CONTAINING PROTEIN 57"/>
    <property type="match status" value="1"/>
</dbReference>
<dbReference type="SUPFAM" id="SSF52058">
    <property type="entry name" value="L domain-like"/>
    <property type="match status" value="1"/>
</dbReference>
<sequence length="442" mass="49132">MCLNSIFYYHQSQEDSLQYIGSLSRLEHLDLSHNTFLFYLPKSLCDLNKLHTLDLSGCIRIKKIGETKSLKIIKDLNKCLGLERCQLVVGADEGAYSSSSNLAQLEVVDCKELEISCLERLKSLEEAQRVRLIQKQKVERLKLCWEVGEAGGSLKVEENDLLGELVPPNSLQFLEICGYGGVTCLPAWWIPSISSHLSNLVEVTMEDFPRCMVLPPLGLLPNLERLVLRNMVRITRIDAGELSGGYREAFSRLSKFTIDDMENLKEFKFVSIDELSIQKCPLLTFGPLPPRAQRLLISDCDQAMSSSGKIRGIDGMEGPSAPVAELVVESCNVPLGDWSLLHHLPGLCSLTISNCHNITSSPEITRALSSLQQLAIIGCYGIESLPEGIVDKLTGLKALYTWDCPELEKLCGSKENKQKLAHIPIKFEKFGTSKTSVHPAEI</sequence>
<dbReference type="AlphaFoldDB" id="A0A9R1NHJ6"/>